<name>A0AAN6GXY2_9BASI</name>
<dbReference type="InterPro" id="IPR029058">
    <property type="entry name" value="AB_hydrolase_fold"/>
</dbReference>
<evidence type="ECO:0000256" key="2">
    <source>
        <dbReference type="ARBA" id="ARBA00023157"/>
    </source>
</evidence>
<keyword evidence="5" id="KW-1185">Reference proteome</keyword>
<evidence type="ECO:0000256" key="3">
    <source>
        <dbReference type="SAM" id="SignalP"/>
    </source>
</evidence>
<dbReference type="PANTHER" id="PTHR33630:SF9">
    <property type="entry name" value="CUTINASE 4"/>
    <property type="match status" value="1"/>
</dbReference>
<accession>A0AAN6GXY2</accession>
<dbReference type="Proteomes" id="UP001176517">
    <property type="component" value="Unassembled WGS sequence"/>
</dbReference>
<evidence type="ECO:0000313" key="5">
    <source>
        <dbReference type="Proteomes" id="UP001176517"/>
    </source>
</evidence>
<evidence type="ECO:0000313" key="4">
    <source>
        <dbReference type="EMBL" id="KAK0557548.1"/>
    </source>
</evidence>
<dbReference type="Gene3D" id="3.40.50.1820">
    <property type="entry name" value="alpha/beta hydrolase"/>
    <property type="match status" value="1"/>
</dbReference>
<keyword evidence="2" id="KW-1015">Disulfide bond</keyword>
<feature type="signal peptide" evidence="3">
    <location>
        <begin position="1"/>
        <end position="23"/>
    </location>
</feature>
<dbReference type="Pfam" id="PF01083">
    <property type="entry name" value="Cutinase"/>
    <property type="match status" value="1"/>
</dbReference>
<gene>
    <name evidence="4" type="ORF">OC846_000336</name>
</gene>
<dbReference type="EMBL" id="JAPDMZ010000004">
    <property type="protein sequence ID" value="KAK0557548.1"/>
    <property type="molecule type" value="Genomic_DNA"/>
</dbReference>
<dbReference type="SMART" id="SM01110">
    <property type="entry name" value="Cutinase"/>
    <property type="match status" value="1"/>
</dbReference>
<keyword evidence="1" id="KW-0378">Hydrolase</keyword>
<evidence type="ECO:0000256" key="1">
    <source>
        <dbReference type="ARBA" id="ARBA00022801"/>
    </source>
</evidence>
<dbReference type="SUPFAM" id="SSF53474">
    <property type="entry name" value="alpha/beta-Hydrolases"/>
    <property type="match status" value="1"/>
</dbReference>
<sequence>MTALSSLSTGMLCVLLFISHTVALSLPGFFNPGSPSSSGSGSSGAPCKDYLLISARGTGELQGPSVGFLSAIRQTLNAVPNGQEVDVQYPAAFTEWFYPGTEWTNQFLTQRQGQCPHEKHALLGYSQGAMVVASAAAAHQPDDEIGSRIAAIVVIGNPYHVPGQVGNVDDPALGLTTHAFGDIPNPNPTYLEYAKQGRVLDLCFAGDSVCDLSSAFAPAMHLTYGGNEAVQNVIAKFLISKLQDGGGGNGDGSK</sequence>
<dbReference type="GO" id="GO:0052689">
    <property type="term" value="F:carboxylic ester hydrolase activity"/>
    <property type="evidence" value="ECO:0007669"/>
    <property type="project" value="UniProtKB-ARBA"/>
</dbReference>
<organism evidence="4 5">
    <name type="scientific">Tilletia horrida</name>
    <dbReference type="NCBI Taxonomy" id="155126"/>
    <lineage>
        <taxon>Eukaryota</taxon>
        <taxon>Fungi</taxon>
        <taxon>Dikarya</taxon>
        <taxon>Basidiomycota</taxon>
        <taxon>Ustilaginomycotina</taxon>
        <taxon>Exobasidiomycetes</taxon>
        <taxon>Tilletiales</taxon>
        <taxon>Tilletiaceae</taxon>
        <taxon>Tilletia</taxon>
    </lineage>
</organism>
<protein>
    <recommendedName>
        <fullName evidence="6">Cutinase</fullName>
    </recommendedName>
</protein>
<dbReference type="PANTHER" id="PTHR33630">
    <property type="entry name" value="CUTINASE RV1984C-RELATED-RELATED"/>
    <property type="match status" value="1"/>
</dbReference>
<dbReference type="InterPro" id="IPR000675">
    <property type="entry name" value="Cutinase/axe"/>
</dbReference>
<dbReference type="AlphaFoldDB" id="A0AAN6GXY2"/>
<proteinExistence type="predicted"/>
<feature type="chain" id="PRO_5042881281" description="Cutinase" evidence="3">
    <location>
        <begin position="24"/>
        <end position="254"/>
    </location>
</feature>
<keyword evidence="3" id="KW-0732">Signal</keyword>
<reference evidence="4" key="1">
    <citation type="journal article" date="2023" name="PhytoFront">
        <title>Draft Genome Resources of Seven Strains of Tilletia horrida, Causal Agent of Kernel Smut of Rice.</title>
        <authorList>
            <person name="Khanal S."/>
            <person name="Antony Babu S."/>
            <person name="Zhou X.G."/>
        </authorList>
    </citation>
    <scope>NUCLEOTIDE SEQUENCE</scope>
    <source>
        <strain evidence="4">TX6</strain>
    </source>
</reference>
<comment type="caution">
    <text evidence="4">The sequence shown here is derived from an EMBL/GenBank/DDBJ whole genome shotgun (WGS) entry which is preliminary data.</text>
</comment>
<evidence type="ECO:0008006" key="6">
    <source>
        <dbReference type="Google" id="ProtNLM"/>
    </source>
</evidence>